<name>K6UMY0_9MICO</name>
<comment type="caution">
    <text evidence="2">The sequence shown here is derived from an EMBL/GenBank/DDBJ whole genome shotgun (WGS) entry which is preliminary data.</text>
</comment>
<keyword evidence="1" id="KW-0472">Membrane</keyword>
<feature type="transmembrane region" description="Helical" evidence="1">
    <location>
        <begin position="6"/>
        <end position="26"/>
    </location>
</feature>
<reference evidence="2 3" key="1">
    <citation type="submission" date="2012-08" db="EMBL/GenBank/DDBJ databases">
        <title>Whole genome shotgun sequence of Austwickia chelonae NBRC 105200.</title>
        <authorList>
            <person name="Yoshida I."/>
            <person name="Hosoyama A."/>
            <person name="Tsuchikane K."/>
            <person name="Katsumata H."/>
            <person name="Ando Y."/>
            <person name="Ohji S."/>
            <person name="Hamada M."/>
            <person name="Tamura T."/>
            <person name="Yamazoe A."/>
            <person name="Yamazaki S."/>
            <person name="Fujita N."/>
        </authorList>
    </citation>
    <scope>NUCLEOTIDE SEQUENCE [LARGE SCALE GENOMIC DNA]</scope>
    <source>
        <strain evidence="2 3">NBRC 105200</strain>
    </source>
</reference>
<accession>K6UMY0</accession>
<protein>
    <submittedName>
        <fullName evidence="2">Uncharacterized protein</fullName>
    </submittedName>
</protein>
<sequence>MTVWGLALTVAVALSMVAGVLVLAVYMGAARRTMAAATGVRVDLSMPPAWALDVAAAQFSVSDWVPVEGDGEVNRQHVGVDHPAVSVAAVPGLRGGSEVHIWLSGWSLRWGLVRHVAVARGQMALLAEVLRAADGAFDAPVPNDESAQVVQVLSQRASGRGSAA</sequence>
<evidence type="ECO:0000256" key="1">
    <source>
        <dbReference type="SAM" id="Phobius"/>
    </source>
</evidence>
<evidence type="ECO:0000313" key="2">
    <source>
        <dbReference type="EMBL" id="GAB78516.1"/>
    </source>
</evidence>
<dbReference type="Proteomes" id="UP000008495">
    <property type="component" value="Unassembled WGS sequence"/>
</dbReference>
<organism evidence="2 3">
    <name type="scientific">Austwickia chelonae NBRC 105200</name>
    <dbReference type="NCBI Taxonomy" id="1184607"/>
    <lineage>
        <taxon>Bacteria</taxon>
        <taxon>Bacillati</taxon>
        <taxon>Actinomycetota</taxon>
        <taxon>Actinomycetes</taxon>
        <taxon>Micrococcales</taxon>
        <taxon>Dermatophilaceae</taxon>
        <taxon>Austwickia</taxon>
    </lineage>
</organism>
<dbReference type="RefSeq" id="WP_006503271.1">
    <property type="nucleotide sequence ID" value="NZ_BAGZ01000009.1"/>
</dbReference>
<proteinExistence type="predicted"/>
<keyword evidence="1" id="KW-0812">Transmembrane</keyword>
<dbReference type="AlphaFoldDB" id="K6UMY0"/>
<evidence type="ECO:0000313" key="3">
    <source>
        <dbReference type="Proteomes" id="UP000008495"/>
    </source>
</evidence>
<keyword evidence="1" id="KW-1133">Transmembrane helix</keyword>
<dbReference type="OrthoDB" id="9907081at2"/>
<keyword evidence="3" id="KW-1185">Reference proteome</keyword>
<dbReference type="EMBL" id="BAGZ01000009">
    <property type="protein sequence ID" value="GAB78516.1"/>
    <property type="molecule type" value="Genomic_DNA"/>
</dbReference>
<gene>
    <name evidence="2" type="ORF">AUCHE_09_01210</name>
</gene>